<dbReference type="AlphaFoldDB" id="A0A4C2A300"/>
<sequence length="120" mass="12364">MTDFLFLCIVHARIGDDDAAGAPAPAFVLTVPGSRTPSCSHSEGGTDSDIFGIDGGTARTATPCALRRDSGVPARPAPAPRAAYGVTREGCEARRGLRNARGGPGPRRHARAPLALLTES</sequence>
<dbReference type="EMBL" id="BGZK01002360">
    <property type="protein sequence ID" value="GBP93287.1"/>
    <property type="molecule type" value="Genomic_DNA"/>
</dbReference>
<organism evidence="2 3">
    <name type="scientific">Eumeta variegata</name>
    <name type="common">Bagworm moth</name>
    <name type="synonym">Eumeta japonica</name>
    <dbReference type="NCBI Taxonomy" id="151549"/>
    <lineage>
        <taxon>Eukaryota</taxon>
        <taxon>Metazoa</taxon>
        <taxon>Ecdysozoa</taxon>
        <taxon>Arthropoda</taxon>
        <taxon>Hexapoda</taxon>
        <taxon>Insecta</taxon>
        <taxon>Pterygota</taxon>
        <taxon>Neoptera</taxon>
        <taxon>Endopterygota</taxon>
        <taxon>Lepidoptera</taxon>
        <taxon>Glossata</taxon>
        <taxon>Ditrysia</taxon>
        <taxon>Tineoidea</taxon>
        <taxon>Psychidae</taxon>
        <taxon>Oiketicinae</taxon>
        <taxon>Eumeta</taxon>
    </lineage>
</organism>
<name>A0A4C2A300_EUMVA</name>
<reference evidence="2 3" key="1">
    <citation type="journal article" date="2019" name="Commun. Biol.">
        <title>The bagworm genome reveals a unique fibroin gene that provides high tensile strength.</title>
        <authorList>
            <person name="Kono N."/>
            <person name="Nakamura H."/>
            <person name="Ohtoshi R."/>
            <person name="Tomita M."/>
            <person name="Numata K."/>
            <person name="Arakawa K."/>
        </authorList>
    </citation>
    <scope>NUCLEOTIDE SEQUENCE [LARGE SCALE GENOMIC DNA]</scope>
</reference>
<keyword evidence="3" id="KW-1185">Reference proteome</keyword>
<comment type="caution">
    <text evidence="2">The sequence shown here is derived from an EMBL/GenBank/DDBJ whole genome shotgun (WGS) entry which is preliminary data.</text>
</comment>
<dbReference type="Proteomes" id="UP000299102">
    <property type="component" value="Unassembled WGS sequence"/>
</dbReference>
<evidence type="ECO:0000313" key="2">
    <source>
        <dbReference type="EMBL" id="GBP93287.1"/>
    </source>
</evidence>
<accession>A0A4C2A300</accession>
<protein>
    <submittedName>
        <fullName evidence="2">Uncharacterized protein</fullName>
    </submittedName>
</protein>
<proteinExistence type="predicted"/>
<feature type="compositionally biased region" description="Polar residues" evidence="1">
    <location>
        <begin position="35"/>
        <end position="45"/>
    </location>
</feature>
<evidence type="ECO:0000313" key="3">
    <source>
        <dbReference type="Proteomes" id="UP000299102"/>
    </source>
</evidence>
<feature type="region of interest" description="Disordered" evidence="1">
    <location>
        <begin position="35"/>
        <end position="54"/>
    </location>
</feature>
<feature type="region of interest" description="Disordered" evidence="1">
    <location>
        <begin position="94"/>
        <end position="120"/>
    </location>
</feature>
<gene>
    <name evidence="2" type="ORF">EVAR_91245_1</name>
</gene>
<evidence type="ECO:0000256" key="1">
    <source>
        <dbReference type="SAM" id="MobiDB-lite"/>
    </source>
</evidence>